<dbReference type="InterPro" id="IPR029063">
    <property type="entry name" value="SAM-dependent_MTases_sf"/>
</dbReference>
<reference evidence="3 4" key="1">
    <citation type="submission" date="2018-07" db="EMBL/GenBank/DDBJ databases">
        <title>Arthrobacter sp. nov., isolated from raw cow's milk with high bacterial count.</title>
        <authorList>
            <person name="Hahne J."/>
            <person name="Isele D."/>
            <person name="Lipski A."/>
        </authorList>
    </citation>
    <scope>NUCLEOTIDE SEQUENCE [LARGE SCALE GENOMIC DNA]</scope>
    <source>
        <strain evidence="3 4">JZ R-35</strain>
    </source>
</reference>
<dbReference type="AlphaFoldDB" id="A0A399JAY7"/>
<feature type="region of interest" description="Disordered" evidence="1">
    <location>
        <begin position="268"/>
        <end position="288"/>
    </location>
</feature>
<feature type="region of interest" description="Disordered" evidence="1">
    <location>
        <begin position="39"/>
        <end position="73"/>
    </location>
</feature>
<dbReference type="InterPro" id="IPR050508">
    <property type="entry name" value="Methyltransf_Superfamily"/>
</dbReference>
<sequence length="288" mass="30083">MGGGEPRDPRAWRLGAGLRRAVAGQRVGRPGARVLAARGPGQRAVSGGEHALPPRGCHDDRRPRRGGHHRRRLRALSSTRHAAAAYGAAAAEYARLLPDLSFEAASDVAWLRRWAGLASAHAPLPVVDAGCGTGRLLPFLRGCGLDPVIGVDPSAGMLAHARSMHPEGEWRDGSLEHLPLADASACGVLGWYSMIHLDGDGLAAAARECARVLAPGAPLLWGFHSGAADAPSRHLAVDGEPLVVRALPVPVVVAALVSAGLELVASGRREPRPGERAAQGMVIARRAR</sequence>
<dbReference type="GO" id="GO:0008168">
    <property type="term" value="F:methyltransferase activity"/>
    <property type="evidence" value="ECO:0007669"/>
    <property type="project" value="UniProtKB-KW"/>
</dbReference>
<name>A0A399JAY7_9MICC</name>
<dbReference type="PANTHER" id="PTHR42912">
    <property type="entry name" value="METHYLTRANSFERASE"/>
    <property type="match status" value="1"/>
</dbReference>
<dbReference type="Gene3D" id="3.40.50.150">
    <property type="entry name" value="Vaccinia Virus protein VP39"/>
    <property type="match status" value="1"/>
</dbReference>
<proteinExistence type="predicted"/>
<accession>A0A399JAY7</accession>
<feature type="domain" description="Methyltransferase" evidence="2">
    <location>
        <begin position="126"/>
        <end position="216"/>
    </location>
</feature>
<dbReference type="InterPro" id="IPR041698">
    <property type="entry name" value="Methyltransf_25"/>
</dbReference>
<dbReference type="Proteomes" id="UP000265419">
    <property type="component" value="Unassembled WGS sequence"/>
</dbReference>
<dbReference type="EMBL" id="QQXK01000012">
    <property type="protein sequence ID" value="RII42394.1"/>
    <property type="molecule type" value="Genomic_DNA"/>
</dbReference>
<evidence type="ECO:0000259" key="2">
    <source>
        <dbReference type="Pfam" id="PF13649"/>
    </source>
</evidence>
<feature type="compositionally biased region" description="Basic residues" evidence="1">
    <location>
        <begin position="63"/>
        <end position="73"/>
    </location>
</feature>
<organism evidence="3 4">
    <name type="scientific">Galactobacter valiniphilus</name>
    <dbReference type="NCBI Taxonomy" id="2676122"/>
    <lineage>
        <taxon>Bacteria</taxon>
        <taxon>Bacillati</taxon>
        <taxon>Actinomycetota</taxon>
        <taxon>Actinomycetes</taxon>
        <taxon>Micrococcales</taxon>
        <taxon>Micrococcaceae</taxon>
        <taxon>Galactobacter</taxon>
    </lineage>
</organism>
<protein>
    <submittedName>
        <fullName evidence="3">Class I SAM-dependent methyltransferase</fullName>
    </submittedName>
</protein>
<evidence type="ECO:0000313" key="3">
    <source>
        <dbReference type="EMBL" id="RII42394.1"/>
    </source>
</evidence>
<keyword evidence="4" id="KW-1185">Reference proteome</keyword>
<keyword evidence="3" id="KW-0808">Transferase</keyword>
<dbReference type="PANTHER" id="PTHR42912:SF95">
    <property type="entry name" value="METHYLTRANSFERASE TYPE 11 DOMAIN-CONTAINING PROTEIN"/>
    <property type="match status" value="1"/>
</dbReference>
<dbReference type="SUPFAM" id="SSF53335">
    <property type="entry name" value="S-adenosyl-L-methionine-dependent methyltransferases"/>
    <property type="match status" value="1"/>
</dbReference>
<dbReference type="Pfam" id="PF13649">
    <property type="entry name" value="Methyltransf_25"/>
    <property type="match status" value="1"/>
</dbReference>
<evidence type="ECO:0000256" key="1">
    <source>
        <dbReference type="SAM" id="MobiDB-lite"/>
    </source>
</evidence>
<dbReference type="GO" id="GO:0032259">
    <property type="term" value="P:methylation"/>
    <property type="evidence" value="ECO:0007669"/>
    <property type="project" value="UniProtKB-KW"/>
</dbReference>
<comment type="caution">
    <text evidence="3">The sequence shown here is derived from an EMBL/GenBank/DDBJ whole genome shotgun (WGS) entry which is preliminary data.</text>
</comment>
<keyword evidence="3" id="KW-0489">Methyltransferase</keyword>
<gene>
    <name evidence="3" type="ORF">DWB68_07510</name>
</gene>
<evidence type="ECO:0000313" key="4">
    <source>
        <dbReference type="Proteomes" id="UP000265419"/>
    </source>
</evidence>
<dbReference type="CDD" id="cd02440">
    <property type="entry name" value="AdoMet_MTases"/>
    <property type="match status" value="1"/>
</dbReference>